<dbReference type="PRINTS" id="PR00081">
    <property type="entry name" value="GDHRDH"/>
</dbReference>
<dbReference type="Proteomes" id="UP000037510">
    <property type="component" value="Unassembled WGS sequence"/>
</dbReference>
<comment type="caution">
    <text evidence="3">The sequence shown here is derived from an EMBL/GenBank/DDBJ whole genome shotgun (WGS) entry which is preliminary data.</text>
</comment>
<dbReference type="InterPro" id="IPR036291">
    <property type="entry name" value="NAD(P)-bd_dom_sf"/>
</dbReference>
<name>A0A0L7L646_OPEBR</name>
<dbReference type="Gene3D" id="3.40.50.720">
    <property type="entry name" value="NAD(P)-binding Rossmann-like Domain"/>
    <property type="match status" value="1"/>
</dbReference>
<dbReference type="AlphaFoldDB" id="A0A0L7L646"/>
<dbReference type="Pfam" id="PF00106">
    <property type="entry name" value="adh_short"/>
    <property type="match status" value="1"/>
</dbReference>
<reference evidence="3 4" key="1">
    <citation type="journal article" date="2015" name="Genome Biol. Evol.">
        <title>The genome of winter moth (Operophtera brumata) provides a genomic perspective on sexual dimorphism and phenology.</title>
        <authorList>
            <person name="Derks M.F."/>
            <person name="Smit S."/>
            <person name="Salis L."/>
            <person name="Schijlen E."/>
            <person name="Bossers A."/>
            <person name="Mateman C."/>
            <person name="Pijl A.S."/>
            <person name="de Ridder D."/>
            <person name="Groenen M.A."/>
            <person name="Visser M.E."/>
            <person name="Megens H.J."/>
        </authorList>
    </citation>
    <scope>NUCLEOTIDE SEQUENCE [LARGE SCALE GENOMIC DNA]</scope>
    <source>
        <strain evidence="3">WM2013NL</strain>
        <tissue evidence="3">Head and thorax</tissue>
    </source>
</reference>
<keyword evidence="4" id="KW-1185">Reference proteome</keyword>
<evidence type="ECO:0000313" key="3">
    <source>
        <dbReference type="EMBL" id="KOB70885.1"/>
    </source>
</evidence>
<proteinExistence type="inferred from homology"/>
<accession>A0A0L7L646</accession>
<dbReference type="GO" id="GO:0016616">
    <property type="term" value="F:oxidoreductase activity, acting on the CH-OH group of donors, NAD or NADP as acceptor"/>
    <property type="evidence" value="ECO:0007669"/>
    <property type="project" value="TreeGrafter"/>
</dbReference>
<dbReference type="STRING" id="104452.A0A0L7L646"/>
<keyword evidence="2" id="KW-0560">Oxidoreductase</keyword>
<comment type="similarity">
    <text evidence="1">Belongs to the short-chain dehydrogenases/reductases (SDR) family.</text>
</comment>
<organism evidence="3 4">
    <name type="scientific">Operophtera brumata</name>
    <name type="common">Winter moth</name>
    <name type="synonym">Phalaena brumata</name>
    <dbReference type="NCBI Taxonomy" id="104452"/>
    <lineage>
        <taxon>Eukaryota</taxon>
        <taxon>Metazoa</taxon>
        <taxon>Ecdysozoa</taxon>
        <taxon>Arthropoda</taxon>
        <taxon>Hexapoda</taxon>
        <taxon>Insecta</taxon>
        <taxon>Pterygota</taxon>
        <taxon>Neoptera</taxon>
        <taxon>Endopterygota</taxon>
        <taxon>Lepidoptera</taxon>
        <taxon>Glossata</taxon>
        <taxon>Ditrysia</taxon>
        <taxon>Geometroidea</taxon>
        <taxon>Geometridae</taxon>
        <taxon>Larentiinae</taxon>
        <taxon>Operophtera</taxon>
    </lineage>
</organism>
<protein>
    <submittedName>
        <fullName evidence="3">Putative alcohol dehydrogenase</fullName>
    </submittedName>
</protein>
<dbReference type="SUPFAM" id="SSF51735">
    <property type="entry name" value="NAD(P)-binding Rossmann-fold domains"/>
    <property type="match status" value="1"/>
</dbReference>
<dbReference type="InterPro" id="IPR002347">
    <property type="entry name" value="SDR_fam"/>
</dbReference>
<evidence type="ECO:0000313" key="4">
    <source>
        <dbReference type="Proteomes" id="UP000037510"/>
    </source>
</evidence>
<gene>
    <name evidence="3" type="ORF">OBRU01_14605</name>
</gene>
<dbReference type="EMBL" id="JTDY01002703">
    <property type="protein sequence ID" value="KOB70885.1"/>
    <property type="molecule type" value="Genomic_DNA"/>
</dbReference>
<sequence>MATDFVKRSPNIEDKVCLVTGGAAGVGAGVVRALLSENARHVTFLDIAVREGASLELELTTKFGALRAKFIECDVSDDEQLSAAYNKVLEKYRRLDVVINNAAVLSVCGHGFKRMIDVNFTGTVYSTVKAMDAMGVDKGGVGGTVVNISSLLALNLGSHLPSEECYKRTQVRVLTVCLGPTDTAILQRVASAVNGIIQAINQGASGSTWIVENDKPAYDFSEKIAGAFQILSKT</sequence>
<evidence type="ECO:0000256" key="1">
    <source>
        <dbReference type="ARBA" id="ARBA00006484"/>
    </source>
</evidence>
<dbReference type="GO" id="GO:0005737">
    <property type="term" value="C:cytoplasm"/>
    <property type="evidence" value="ECO:0007669"/>
    <property type="project" value="TreeGrafter"/>
</dbReference>
<dbReference type="PANTHER" id="PTHR44229">
    <property type="entry name" value="15-HYDROXYPROSTAGLANDIN DEHYDROGENASE [NAD(+)]"/>
    <property type="match status" value="1"/>
</dbReference>
<evidence type="ECO:0000256" key="2">
    <source>
        <dbReference type="ARBA" id="ARBA00023002"/>
    </source>
</evidence>
<dbReference type="PANTHER" id="PTHR44229:SF8">
    <property type="entry name" value="ALCOHOL DEHYDROGENASE-RELATED"/>
    <property type="match status" value="1"/>
</dbReference>